<sequence>MKLLSLLLLHLLQLLVANAYNYCHNATHICDTRNMRHFICHMDTELRLQRPLLNKAKYVATIPDTLTLRTLILDYHNDFRHMLAGGGLTTNSNETFPAASRMRELIWDEELAHMARIHASTVSFKHTMCRSVVRFPNAGEALGLVFASSTRRTIKELLDLTLVPMFEEYRVAEDPDNLVNEFDSSKHHVVAHFTLLVNDRVSRVGCAFVVASGCEQEAREGYCFFLTCHYDFVNMEKSFVYKTGDPASQCCIWRAPSKSKKFRHLCGNSGAIFPMVSVLLSHFTVEIISSC</sequence>
<dbReference type="InterPro" id="IPR001283">
    <property type="entry name" value="CRISP-related"/>
</dbReference>
<organism evidence="6">
    <name type="scientific">Drosophila grimshawi</name>
    <name type="common">Hawaiian fruit fly</name>
    <name type="synonym">Idiomyia grimshawi</name>
    <dbReference type="NCBI Taxonomy" id="7222"/>
    <lineage>
        <taxon>Eukaryota</taxon>
        <taxon>Metazoa</taxon>
        <taxon>Ecdysozoa</taxon>
        <taxon>Arthropoda</taxon>
        <taxon>Hexapoda</taxon>
        <taxon>Insecta</taxon>
        <taxon>Pterygota</taxon>
        <taxon>Neoptera</taxon>
        <taxon>Endopterygota</taxon>
        <taxon>Diptera</taxon>
        <taxon>Brachycera</taxon>
        <taxon>Muscomorpha</taxon>
        <taxon>Ephydroidea</taxon>
        <taxon>Drosophilidae</taxon>
        <taxon>Drosophila</taxon>
        <taxon>Hawaiian Drosophila</taxon>
    </lineage>
</organism>
<keyword evidence="3" id="KW-0732">Signal</keyword>
<dbReference type="CDD" id="cd05380">
    <property type="entry name" value="CAP_euk"/>
    <property type="match status" value="1"/>
</dbReference>
<keyword evidence="2" id="KW-0964">Secreted</keyword>
<name>B4J8D4_DROGR</name>
<dbReference type="InParanoid" id="B4J8D4"/>
<dbReference type="HOGENOM" id="CLU_035730_7_0_1"/>
<dbReference type="PANTHER" id="PTHR10334">
    <property type="entry name" value="CYSTEINE-RICH SECRETORY PROTEIN-RELATED"/>
    <property type="match status" value="1"/>
</dbReference>
<dbReference type="Gene3D" id="3.40.33.10">
    <property type="entry name" value="CAP"/>
    <property type="match status" value="1"/>
</dbReference>
<feature type="domain" description="SCP" evidence="4">
    <location>
        <begin position="67"/>
        <end position="237"/>
    </location>
</feature>
<dbReference type="InterPro" id="IPR014044">
    <property type="entry name" value="CAP_dom"/>
</dbReference>
<dbReference type="FunCoup" id="B4J8D4">
    <property type="interactions" value="61"/>
</dbReference>
<gene>
    <name evidence="5" type="primary">Dgri\GH21914</name>
    <name evidence="5" type="ORF">Dgri_GH21914</name>
</gene>
<comment type="subcellular location">
    <subcellularLocation>
        <location evidence="1">Secreted</location>
    </subcellularLocation>
</comment>
<evidence type="ECO:0000313" key="5">
    <source>
        <dbReference type="EMBL" id="EDW02293.1"/>
    </source>
</evidence>
<dbReference type="OMA" id="CKRWETS"/>
<proteinExistence type="predicted"/>
<protein>
    <submittedName>
        <fullName evidence="5">GH21914</fullName>
    </submittedName>
</protein>
<dbReference type="AlphaFoldDB" id="B4J8D4"/>
<evidence type="ECO:0000256" key="2">
    <source>
        <dbReference type="ARBA" id="ARBA00022525"/>
    </source>
</evidence>
<dbReference type="InterPro" id="IPR002413">
    <property type="entry name" value="V5_allergen-like"/>
</dbReference>
<evidence type="ECO:0000256" key="3">
    <source>
        <dbReference type="SAM" id="SignalP"/>
    </source>
</evidence>
<feature type="signal peptide" evidence="3">
    <location>
        <begin position="1"/>
        <end position="19"/>
    </location>
</feature>
<dbReference type="Proteomes" id="UP000001070">
    <property type="component" value="Unassembled WGS sequence"/>
</dbReference>
<dbReference type="SUPFAM" id="SSF55797">
    <property type="entry name" value="PR-1-like"/>
    <property type="match status" value="1"/>
</dbReference>
<dbReference type="OrthoDB" id="414826at2759"/>
<evidence type="ECO:0000256" key="1">
    <source>
        <dbReference type="ARBA" id="ARBA00004613"/>
    </source>
</evidence>
<dbReference type="SMR" id="B4J8D4"/>
<feature type="chain" id="PRO_5002811731" evidence="3">
    <location>
        <begin position="20"/>
        <end position="291"/>
    </location>
</feature>
<dbReference type="SMART" id="SM00198">
    <property type="entry name" value="SCP"/>
    <property type="match status" value="1"/>
</dbReference>
<dbReference type="GO" id="GO:0005576">
    <property type="term" value="C:extracellular region"/>
    <property type="evidence" value="ECO:0007669"/>
    <property type="project" value="UniProtKB-SubCell"/>
</dbReference>
<evidence type="ECO:0000313" key="6">
    <source>
        <dbReference type="Proteomes" id="UP000001070"/>
    </source>
</evidence>
<dbReference type="InterPro" id="IPR035940">
    <property type="entry name" value="CAP_sf"/>
</dbReference>
<dbReference type="PRINTS" id="PR00838">
    <property type="entry name" value="V5ALLERGEN"/>
</dbReference>
<dbReference type="PhylomeDB" id="B4J8D4"/>
<accession>B4J8D4</accession>
<reference evidence="5 6" key="1">
    <citation type="journal article" date="2007" name="Nature">
        <title>Evolution of genes and genomes on the Drosophila phylogeny.</title>
        <authorList>
            <consortium name="Drosophila 12 Genomes Consortium"/>
            <person name="Clark A.G."/>
            <person name="Eisen M.B."/>
            <person name="Smith D.R."/>
            <person name="Bergman C.M."/>
            <person name="Oliver B."/>
            <person name="Markow T.A."/>
            <person name="Kaufman T.C."/>
            <person name="Kellis M."/>
            <person name="Gelbart W."/>
            <person name="Iyer V.N."/>
            <person name="Pollard D.A."/>
            <person name="Sackton T.B."/>
            <person name="Larracuente A.M."/>
            <person name="Singh N.D."/>
            <person name="Abad J.P."/>
            <person name="Abt D.N."/>
            <person name="Adryan B."/>
            <person name="Aguade M."/>
            <person name="Akashi H."/>
            <person name="Anderson W.W."/>
            <person name="Aquadro C.F."/>
            <person name="Ardell D.H."/>
            <person name="Arguello R."/>
            <person name="Artieri C.G."/>
            <person name="Barbash D.A."/>
            <person name="Barker D."/>
            <person name="Barsanti P."/>
            <person name="Batterham P."/>
            <person name="Batzoglou S."/>
            <person name="Begun D."/>
            <person name="Bhutkar A."/>
            <person name="Blanco E."/>
            <person name="Bosak S.A."/>
            <person name="Bradley R.K."/>
            <person name="Brand A.D."/>
            <person name="Brent M.R."/>
            <person name="Brooks A.N."/>
            <person name="Brown R.H."/>
            <person name="Butlin R.K."/>
            <person name="Caggese C."/>
            <person name="Calvi B.R."/>
            <person name="Bernardo de Carvalho A."/>
            <person name="Caspi A."/>
            <person name="Castrezana S."/>
            <person name="Celniker S.E."/>
            <person name="Chang J.L."/>
            <person name="Chapple C."/>
            <person name="Chatterji S."/>
            <person name="Chinwalla A."/>
            <person name="Civetta A."/>
            <person name="Clifton S.W."/>
            <person name="Comeron J.M."/>
            <person name="Costello J.C."/>
            <person name="Coyne J.A."/>
            <person name="Daub J."/>
            <person name="David R.G."/>
            <person name="Delcher A.L."/>
            <person name="Delehaunty K."/>
            <person name="Do C.B."/>
            <person name="Ebling H."/>
            <person name="Edwards K."/>
            <person name="Eickbush T."/>
            <person name="Evans J.D."/>
            <person name="Filipski A."/>
            <person name="Findeiss S."/>
            <person name="Freyhult E."/>
            <person name="Fulton L."/>
            <person name="Fulton R."/>
            <person name="Garcia A.C."/>
            <person name="Gardiner A."/>
            <person name="Garfield D.A."/>
            <person name="Garvin B.E."/>
            <person name="Gibson G."/>
            <person name="Gilbert D."/>
            <person name="Gnerre S."/>
            <person name="Godfrey J."/>
            <person name="Good R."/>
            <person name="Gotea V."/>
            <person name="Gravely B."/>
            <person name="Greenberg A.J."/>
            <person name="Griffiths-Jones S."/>
            <person name="Gross S."/>
            <person name="Guigo R."/>
            <person name="Gustafson E.A."/>
            <person name="Haerty W."/>
            <person name="Hahn M.W."/>
            <person name="Halligan D.L."/>
            <person name="Halpern A.L."/>
            <person name="Halter G.M."/>
            <person name="Han M.V."/>
            <person name="Heger A."/>
            <person name="Hillier L."/>
            <person name="Hinrichs A.S."/>
            <person name="Holmes I."/>
            <person name="Hoskins R.A."/>
            <person name="Hubisz M.J."/>
            <person name="Hultmark D."/>
            <person name="Huntley M.A."/>
            <person name="Jaffe D.B."/>
            <person name="Jagadeeshan S."/>
            <person name="Jeck W.R."/>
            <person name="Johnson J."/>
            <person name="Jones C.D."/>
            <person name="Jordan W.C."/>
            <person name="Karpen G.H."/>
            <person name="Kataoka E."/>
            <person name="Keightley P.D."/>
            <person name="Kheradpour P."/>
            <person name="Kirkness E.F."/>
            <person name="Koerich L.B."/>
            <person name="Kristiansen K."/>
            <person name="Kudrna D."/>
            <person name="Kulathinal R.J."/>
            <person name="Kumar S."/>
            <person name="Kwok R."/>
            <person name="Lander E."/>
            <person name="Langley C.H."/>
            <person name="Lapoint R."/>
            <person name="Lazzaro B.P."/>
            <person name="Lee S.J."/>
            <person name="Levesque L."/>
            <person name="Li R."/>
            <person name="Lin C.F."/>
            <person name="Lin M.F."/>
            <person name="Lindblad-Toh K."/>
            <person name="Llopart A."/>
            <person name="Long M."/>
            <person name="Low L."/>
            <person name="Lozovsky E."/>
            <person name="Lu J."/>
            <person name="Luo M."/>
            <person name="Machado C.A."/>
            <person name="Makalowski W."/>
            <person name="Marzo M."/>
            <person name="Matsuda M."/>
            <person name="Matzkin L."/>
            <person name="McAllister B."/>
            <person name="McBride C.S."/>
            <person name="McKernan B."/>
            <person name="McKernan K."/>
            <person name="Mendez-Lago M."/>
            <person name="Minx P."/>
            <person name="Mollenhauer M.U."/>
            <person name="Montooth K."/>
            <person name="Mount S.M."/>
            <person name="Mu X."/>
            <person name="Myers E."/>
            <person name="Negre B."/>
            <person name="Newfeld S."/>
            <person name="Nielsen R."/>
            <person name="Noor M.A."/>
            <person name="O'Grady P."/>
            <person name="Pachter L."/>
            <person name="Papaceit M."/>
            <person name="Parisi M.J."/>
            <person name="Parisi M."/>
            <person name="Parts L."/>
            <person name="Pedersen J.S."/>
            <person name="Pesole G."/>
            <person name="Phillippy A.M."/>
            <person name="Ponting C.P."/>
            <person name="Pop M."/>
            <person name="Porcelli D."/>
            <person name="Powell J.R."/>
            <person name="Prohaska S."/>
            <person name="Pruitt K."/>
            <person name="Puig M."/>
            <person name="Quesneville H."/>
            <person name="Ram K.R."/>
            <person name="Rand D."/>
            <person name="Rasmussen M.D."/>
            <person name="Reed L.K."/>
            <person name="Reenan R."/>
            <person name="Reily A."/>
            <person name="Remington K.A."/>
            <person name="Rieger T.T."/>
            <person name="Ritchie M.G."/>
            <person name="Robin C."/>
            <person name="Rogers Y.H."/>
            <person name="Rohde C."/>
            <person name="Rozas J."/>
            <person name="Rubenfield M.J."/>
            <person name="Ruiz A."/>
            <person name="Russo S."/>
            <person name="Salzberg S.L."/>
            <person name="Sanchez-Gracia A."/>
            <person name="Saranga D.J."/>
            <person name="Sato H."/>
            <person name="Schaeffer S.W."/>
            <person name="Schatz M.C."/>
            <person name="Schlenke T."/>
            <person name="Schwartz R."/>
            <person name="Segarra C."/>
            <person name="Singh R.S."/>
            <person name="Sirot L."/>
            <person name="Sirota M."/>
            <person name="Sisneros N.B."/>
            <person name="Smith C.D."/>
            <person name="Smith T.F."/>
            <person name="Spieth J."/>
            <person name="Stage D.E."/>
            <person name="Stark A."/>
            <person name="Stephan W."/>
            <person name="Strausberg R.L."/>
            <person name="Strempel S."/>
            <person name="Sturgill D."/>
            <person name="Sutton G."/>
            <person name="Sutton G.G."/>
            <person name="Tao W."/>
            <person name="Teichmann S."/>
            <person name="Tobari Y.N."/>
            <person name="Tomimura Y."/>
            <person name="Tsolas J.M."/>
            <person name="Valente V.L."/>
            <person name="Venter E."/>
            <person name="Venter J.C."/>
            <person name="Vicario S."/>
            <person name="Vieira F.G."/>
            <person name="Vilella A.J."/>
            <person name="Villasante A."/>
            <person name="Walenz B."/>
            <person name="Wang J."/>
            <person name="Wasserman M."/>
            <person name="Watts T."/>
            <person name="Wilson D."/>
            <person name="Wilson R.K."/>
            <person name="Wing R.A."/>
            <person name="Wolfner M.F."/>
            <person name="Wong A."/>
            <person name="Wong G.K."/>
            <person name="Wu C.I."/>
            <person name="Wu G."/>
            <person name="Yamamoto D."/>
            <person name="Yang H.P."/>
            <person name="Yang S.P."/>
            <person name="Yorke J.A."/>
            <person name="Yoshida K."/>
            <person name="Zdobnov E."/>
            <person name="Zhang P."/>
            <person name="Zhang Y."/>
            <person name="Zimin A.V."/>
            <person name="Baldwin J."/>
            <person name="Abdouelleil A."/>
            <person name="Abdulkadir J."/>
            <person name="Abebe A."/>
            <person name="Abera B."/>
            <person name="Abreu J."/>
            <person name="Acer S.C."/>
            <person name="Aftuck L."/>
            <person name="Alexander A."/>
            <person name="An P."/>
            <person name="Anderson E."/>
            <person name="Anderson S."/>
            <person name="Arachi H."/>
            <person name="Azer M."/>
            <person name="Bachantsang P."/>
            <person name="Barry A."/>
            <person name="Bayul T."/>
            <person name="Berlin A."/>
            <person name="Bessette D."/>
            <person name="Bloom T."/>
            <person name="Blye J."/>
            <person name="Boguslavskiy L."/>
            <person name="Bonnet C."/>
            <person name="Boukhgalter B."/>
            <person name="Bourzgui I."/>
            <person name="Brown A."/>
            <person name="Cahill P."/>
            <person name="Channer S."/>
            <person name="Cheshatsang Y."/>
            <person name="Chuda L."/>
            <person name="Citroen M."/>
            <person name="Collymore A."/>
            <person name="Cooke P."/>
            <person name="Costello M."/>
            <person name="D'Aco K."/>
            <person name="Daza R."/>
            <person name="De Haan G."/>
            <person name="DeGray S."/>
            <person name="DeMaso C."/>
            <person name="Dhargay N."/>
            <person name="Dooley K."/>
            <person name="Dooley E."/>
            <person name="Doricent M."/>
            <person name="Dorje P."/>
            <person name="Dorjee K."/>
            <person name="Dupes A."/>
            <person name="Elong R."/>
            <person name="Falk J."/>
            <person name="Farina A."/>
            <person name="Faro S."/>
            <person name="Ferguson D."/>
            <person name="Fisher S."/>
            <person name="Foley C.D."/>
            <person name="Franke A."/>
            <person name="Friedrich D."/>
            <person name="Gadbois L."/>
            <person name="Gearin G."/>
            <person name="Gearin C.R."/>
            <person name="Giannoukos G."/>
            <person name="Goode T."/>
            <person name="Graham J."/>
            <person name="Grandbois E."/>
            <person name="Grewal S."/>
            <person name="Gyaltsen K."/>
            <person name="Hafez N."/>
            <person name="Hagos B."/>
            <person name="Hall J."/>
            <person name="Henson C."/>
            <person name="Hollinger A."/>
            <person name="Honan T."/>
            <person name="Huard M.D."/>
            <person name="Hughes L."/>
            <person name="Hurhula B."/>
            <person name="Husby M.E."/>
            <person name="Kamat A."/>
            <person name="Kanga B."/>
            <person name="Kashin S."/>
            <person name="Khazanovich D."/>
            <person name="Kisner P."/>
            <person name="Lance K."/>
            <person name="Lara M."/>
            <person name="Lee W."/>
            <person name="Lennon N."/>
            <person name="Letendre F."/>
            <person name="LeVine R."/>
            <person name="Lipovsky A."/>
            <person name="Liu X."/>
            <person name="Liu J."/>
            <person name="Liu S."/>
            <person name="Lokyitsang T."/>
            <person name="Lokyitsang Y."/>
            <person name="Lubonja R."/>
            <person name="Lui A."/>
            <person name="MacDonald P."/>
            <person name="Magnisalis V."/>
            <person name="Maru K."/>
            <person name="Matthews C."/>
            <person name="McCusker W."/>
            <person name="McDonough S."/>
            <person name="Mehta T."/>
            <person name="Meldrim J."/>
            <person name="Meneus L."/>
            <person name="Mihai O."/>
            <person name="Mihalev A."/>
            <person name="Mihova T."/>
            <person name="Mittelman R."/>
            <person name="Mlenga V."/>
            <person name="Montmayeur A."/>
            <person name="Mulrain L."/>
            <person name="Navidi A."/>
            <person name="Naylor J."/>
            <person name="Negash T."/>
            <person name="Nguyen T."/>
            <person name="Nguyen N."/>
            <person name="Nicol R."/>
            <person name="Norbu C."/>
            <person name="Norbu N."/>
            <person name="Novod N."/>
            <person name="O'Neill B."/>
            <person name="Osman S."/>
            <person name="Markiewicz E."/>
            <person name="Oyono O.L."/>
            <person name="Patti C."/>
            <person name="Phunkhang P."/>
            <person name="Pierre F."/>
            <person name="Priest M."/>
            <person name="Raghuraman S."/>
            <person name="Rege F."/>
            <person name="Reyes R."/>
            <person name="Rise C."/>
            <person name="Rogov P."/>
            <person name="Ross K."/>
            <person name="Ryan E."/>
            <person name="Settipalli S."/>
            <person name="Shea T."/>
            <person name="Sherpa N."/>
            <person name="Shi L."/>
            <person name="Shih D."/>
            <person name="Sparrow T."/>
            <person name="Spaulding J."/>
            <person name="Stalker J."/>
            <person name="Stange-Thomann N."/>
            <person name="Stavropoulos S."/>
            <person name="Stone C."/>
            <person name="Strader C."/>
            <person name="Tesfaye S."/>
            <person name="Thomson T."/>
            <person name="Thoulutsang Y."/>
            <person name="Thoulutsang D."/>
            <person name="Topham K."/>
            <person name="Topping I."/>
            <person name="Tsamla T."/>
            <person name="Vassiliev H."/>
            <person name="Vo A."/>
            <person name="Wangchuk T."/>
            <person name="Wangdi T."/>
            <person name="Weiand M."/>
            <person name="Wilkinson J."/>
            <person name="Wilson A."/>
            <person name="Yadav S."/>
            <person name="Young G."/>
            <person name="Yu Q."/>
            <person name="Zembek L."/>
            <person name="Zhong D."/>
            <person name="Zimmer A."/>
            <person name="Zwirko Z."/>
            <person name="Jaffe D.B."/>
            <person name="Alvarez P."/>
            <person name="Brockman W."/>
            <person name="Butler J."/>
            <person name="Chin C."/>
            <person name="Gnerre S."/>
            <person name="Grabherr M."/>
            <person name="Kleber M."/>
            <person name="Mauceli E."/>
            <person name="MacCallum I."/>
        </authorList>
    </citation>
    <scope>NUCLEOTIDE SEQUENCE [LARGE SCALE GENOMIC DNA]</scope>
    <source>
        <strain evidence="6">Tucson 15287-2541.00</strain>
    </source>
</reference>
<keyword evidence="6" id="KW-1185">Reference proteome</keyword>
<dbReference type="Pfam" id="PF00188">
    <property type="entry name" value="CAP"/>
    <property type="match status" value="1"/>
</dbReference>
<dbReference type="eggNOG" id="KOG3017">
    <property type="taxonomic scope" value="Eukaryota"/>
</dbReference>
<evidence type="ECO:0000259" key="4">
    <source>
        <dbReference type="SMART" id="SM00198"/>
    </source>
</evidence>
<dbReference type="EMBL" id="CH916367">
    <property type="protein sequence ID" value="EDW02293.1"/>
    <property type="molecule type" value="Genomic_DNA"/>
</dbReference>